<dbReference type="PANTHER" id="PTHR24221">
    <property type="entry name" value="ATP-BINDING CASSETTE SUB-FAMILY B"/>
    <property type="match status" value="1"/>
</dbReference>
<dbReference type="Gene3D" id="1.20.1560.10">
    <property type="entry name" value="ABC transporter type 1, transmembrane domain"/>
    <property type="match status" value="1"/>
</dbReference>
<comment type="subcellular location">
    <subcellularLocation>
        <location evidence="1">Membrane</location>
        <topology evidence="1">Multi-pass membrane protein</topology>
    </subcellularLocation>
</comment>
<feature type="domain" description="ABC transporter" evidence="5">
    <location>
        <begin position="41"/>
        <end position="153"/>
    </location>
</feature>
<keyword evidence="4" id="KW-0472">Membrane</keyword>
<keyword evidence="6" id="KW-1185">Reference proteome</keyword>
<proteinExistence type="predicted"/>
<dbReference type="GO" id="GO:0016020">
    <property type="term" value="C:membrane"/>
    <property type="evidence" value="ECO:0007669"/>
    <property type="project" value="UniProtKB-SubCell"/>
</dbReference>
<dbReference type="GO" id="GO:0005524">
    <property type="term" value="F:ATP binding"/>
    <property type="evidence" value="ECO:0007669"/>
    <property type="project" value="InterPro"/>
</dbReference>
<keyword evidence="2" id="KW-0812">Transmembrane</keyword>
<keyword evidence="3" id="KW-1133">Transmembrane helix</keyword>
<dbReference type="GO" id="GO:0042626">
    <property type="term" value="F:ATPase-coupled transmembrane transporter activity"/>
    <property type="evidence" value="ECO:0007669"/>
    <property type="project" value="TreeGrafter"/>
</dbReference>
<dbReference type="InterPro" id="IPR003439">
    <property type="entry name" value="ABC_transporter-like_ATP-bd"/>
</dbReference>
<protein>
    <recommendedName>
        <fullName evidence="5">ABC transporter domain-containing protein</fullName>
    </recommendedName>
</protein>
<dbReference type="InterPro" id="IPR027417">
    <property type="entry name" value="P-loop_NTPase"/>
</dbReference>
<evidence type="ECO:0000313" key="7">
    <source>
        <dbReference type="WBParaSite" id="MBELARI_LOCUS3315"/>
    </source>
</evidence>
<evidence type="ECO:0000256" key="4">
    <source>
        <dbReference type="ARBA" id="ARBA00023136"/>
    </source>
</evidence>
<evidence type="ECO:0000256" key="2">
    <source>
        <dbReference type="ARBA" id="ARBA00022692"/>
    </source>
</evidence>
<name>A0AAF3FBI2_9BILA</name>
<dbReference type="PANTHER" id="PTHR24221:SF503">
    <property type="entry name" value="MITOCHONDRIAL POTASSIUM CHANNEL ATP-BINDING SUBUNIT"/>
    <property type="match status" value="1"/>
</dbReference>
<evidence type="ECO:0000259" key="5">
    <source>
        <dbReference type="Pfam" id="PF00005"/>
    </source>
</evidence>
<dbReference type="InterPro" id="IPR039421">
    <property type="entry name" value="Type_1_exporter"/>
</dbReference>
<reference evidence="7" key="1">
    <citation type="submission" date="2024-02" db="UniProtKB">
        <authorList>
            <consortium name="WormBaseParasite"/>
        </authorList>
    </citation>
    <scope>IDENTIFICATION</scope>
</reference>
<dbReference type="GO" id="GO:0016887">
    <property type="term" value="F:ATP hydrolysis activity"/>
    <property type="evidence" value="ECO:0007669"/>
    <property type="project" value="InterPro"/>
</dbReference>
<dbReference type="Proteomes" id="UP000887575">
    <property type="component" value="Unassembled WGS sequence"/>
</dbReference>
<evidence type="ECO:0000256" key="1">
    <source>
        <dbReference type="ARBA" id="ARBA00004141"/>
    </source>
</evidence>
<accession>A0AAF3FBI2</accession>
<sequence>MMNEKAKIDSFEKRGILVVNAKIEFDNVRFTYPERQEQEVLKGVSFSIEPGQTVAVVGLSGCGKSTLVSLLQRFYDVTMSVKIDDKDLRFMGAADVRAQVSVVAKEPMLFDDTIKNNWTDYGLDALLTSEDAIFDAARKANIHQFITSLPLGYQATVGRRIISATGGDNIELF</sequence>
<dbReference type="WBParaSite" id="MBELARI_LOCUS3315">
    <property type="protein sequence ID" value="MBELARI_LOCUS3315"/>
    <property type="gene ID" value="MBELARI_LOCUS3315"/>
</dbReference>
<organism evidence="6 7">
    <name type="scientific">Mesorhabditis belari</name>
    <dbReference type="NCBI Taxonomy" id="2138241"/>
    <lineage>
        <taxon>Eukaryota</taxon>
        <taxon>Metazoa</taxon>
        <taxon>Ecdysozoa</taxon>
        <taxon>Nematoda</taxon>
        <taxon>Chromadorea</taxon>
        <taxon>Rhabditida</taxon>
        <taxon>Rhabditina</taxon>
        <taxon>Rhabditomorpha</taxon>
        <taxon>Rhabditoidea</taxon>
        <taxon>Rhabditidae</taxon>
        <taxon>Mesorhabditinae</taxon>
        <taxon>Mesorhabditis</taxon>
    </lineage>
</organism>
<dbReference type="AlphaFoldDB" id="A0AAF3FBI2"/>
<dbReference type="Pfam" id="PF00005">
    <property type="entry name" value="ABC_tran"/>
    <property type="match status" value="1"/>
</dbReference>
<evidence type="ECO:0000313" key="6">
    <source>
        <dbReference type="Proteomes" id="UP000887575"/>
    </source>
</evidence>
<dbReference type="InterPro" id="IPR036640">
    <property type="entry name" value="ABC1_TM_sf"/>
</dbReference>
<dbReference type="SUPFAM" id="SSF52540">
    <property type="entry name" value="P-loop containing nucleoside triphosphate hydrolases"/>
    <property type="match status" value="1"/>
</dbReference>
<dbReference type="Gene3D" id="3.40.50.300">
    <property type="entry name" value="P-loop containing nucleotide triphosphate hydrolases"/>
    <property type="match status" value="1"/>
</dbReference>
<evidence type="ECO:0000256" key="3">
    <source>
        <dbReference type="ARBA" id="ARBA00022989"/>
    </source>
</evidence>